<dbReference type="InterPro" id="IPR027417">
    <property type="entry name" value="P-loop_NTPase"/>
</dbReference>
<feature type="domain" description="TcaA protein NTF2-like" evidence="4">
    <location>
        <begin position="850"/>
        <end position="963"/>
    </location>
</feature>
<dbReference type="NCBIfam" id="TIGR00231">
    <property type="entry name" value="small_GTP"/>
    <property type="match status" value="1"/>
</dbReference>
<proteinExistence type="predicted"/>
<protein>
    <submittedName>
        <fullName evidence="5">Small GTP-binding protein</fullName>
    </submittedName>
</protein>
<feature type="domain" description="Dynamin N-terminal" evidence="3">
    <location>
        <begin position="44"/>
        <end position="190"/>
    </location>
</feature>
<dbReference type="SUPFAM" id="SSF52540">
    <property type="entry name" value="P-loop containing nucleoside triphosphate hydrolases"/>
    <property type="match status" value="1"/>
</dbReference>
<dbReference type="Pfam" id="PF00350">
    <property type="entry name" value="Dynamin_N"/>
    <property type="match status" value="1"/>
</dbReference>
<dbReference type="EMBL" id="JACHES010000009">
    <property type="protein sequence ID" value="MBB6177320.1"/>
    <property type="molecule type" value="Genomic_DNA"/>
</dbReference>
<dbReference type="RefSeq" id="WP_183249445.1">
    <property type="nucleotide sequence ID" value="NZ_JACHES010000009.1"/>
</dbReference>
<evidence type="ECO:0000259" key="4">
    <source>
        <dbReference type="Pfam" id="PF22819"/>
    </source>
</evidence>
<name>A0A7X0DAA1_9BACL</name>
<dbReference type="InterPro" id="IPR005225">
    <property type="entry name" value="Small_GTP-bd"/>
</dbReference>
<evidence type="ECO:0000256" key="2">
    <source>
        <dbReference type="ARBA" id="ARBA00023134"/>
    </source>
</evidence>
<evidence type="ECO:0000256" key="1">
    <source>
        <dbReference type="ARBA" id="ARBA00022741"/>
    </source>
</evidence>
<dbReference type="InterPro" id="IPR051943">
    <property type="entry name" value="TRAFAC_Dynamin-like_GTPase"/>
</dbReference>
<reference evidence="5 6" key="1">
    <citation type="submission" date="2020-08" db="EMBL/GenBank/DDBJ databases">
        <title>Genomic Encyclopedia of Type Strains, Phase IV (KMG-IV): sequencing the most valuable type-strain genomes for metagenomic binning, comparative biology and taxonomic classification.</title>
        <authorList>
            <person name="Goeker M."/>
        </authorList>
    </citation>
    <scope>NUCLEOTIDE SEQUENCE [LARGE SCALE GENOMIC DNA]</scope>
    <source>
        <strain evidence="5 6">DSM 23211</strain>
    </source>
</reference>
<comment type="caution">
    <text evidence="5">The sequence shown here is derived from an EMBL/GenBank/DDBJ whole genome shotgun (WGS) entry which is preliminary data.</text>
</comment>
<keyword evidence="1" id="KW-0547">Nucleotide-binding</keyword>
<dbReference type="InterPro" id="IPR045063">
    <property type="entry name" value="Dynamin_N"/>
</dbReference>
<keyword evidence="2" id="KW-0342">GTP-binding</keyword>
<evidence type="ECO:0000313" key="5">
    <source>
        <dbReference type="EMBL" id="MBB6177320.1"/>
    </source>
</evidence>
<accession>A0A7X0DAA1</accession>
<sequence length="974" mass="115096">MSKLEYLDQMLNTWIALSKKHPEQQSFVNELIDIQETLKYPCIVAVAGEFKAGKSTFINALLGEEVLASDVIPATAVVTKLVYGEKKELIAHFTNGQKENYSEEKLKQLTTEIKEGENLRKKLSFIELKLPNSLLKKITIVDTPGLNSNYSHHTEATETFIKKADFVIWLFDYLHTATASEVEMIKKLQQYKIPCATLVNRIDLHDEEQEPLEEVLEFNKRRLQGIVDHLIGISAKEALEAKIFQDRVKYEWSNWEKVDSLLNKIQSQSLALKEERTFIRLKDVLQQIDELFIKRKAMYLSTELSQLIPSFVKKDYPAMLQLKQQIEDEVMAIQQQIIQWNELIPEELNELNEIDEWIKSYTKSIEKFHSKWMFSNQTDLSSTIEHWKIILSSLYQTYIEKYNEFMHRVEKTKIEEQNLKRILNDIEKTYKFFRKRKLKAFNDQQIRFNSAIKDLRIECANINLERQDIISHIKTLQNFILEDINYRIIFLKKQISSLKRNWHTEKNKMYKTYKPFLKKECKKVHEDIQWIHSFTKALSPFFTDISAQEQQTNVQSYHHCRYLFNNIQTIYADTAFEPFIYGYGDFISWKNSNLFSLNTERIEKQITLNLWTDNLYDQIPNTIDYPTTKEMARVTTLHIHFTMAVLICVFLMALSKESIRKPLLNTMDIVLNKLQTFAQMDEETVDMNEEDVIEEDVIEEDVIEEDVIEEEEFVENEHIQNAYDWGQSTIEDYMTRLYEKLSTNINNPTLFRWNEWFSEAGWNDFEEYYKAHKGEYYNKLTVTDYQLLSDDQIEVTTLEIFETAEEIKQIKGTYTISLLPDNGSPLISRFSYNLIGITPRETETIEYVSDDQLEAFMSDFYTSFTEAFNGGGFSVVAPYYAPEGSEYEKIKQFLDFVLEKQMMMENHLFQVTSITPEDEQHYLVNVYYEDSYYYRDGTAERKRVESQYRVVITSEGNILIKDMIFLNILEETPL</sequence>
<dbReference type="InterPro" id="IPR054528">
    <property type="entry name" value="TcaA_5th"/>
</dbReference>
<dbReference type="GO" id="GO:0005525">
    <property type="term" value="F:GTP binding"/>
    <property type="evidence" value="ECO:0007669"/>
    <property type="project" value="UniProtKB-KW"/>
</dbReference>
<dbReference type="PANTHER" id="PTHR43681">
    <property type="entry name" value="TRANSMEMBRANE GTPASE FZO"/>
    <property type="match status" value="1"/>
</dbReference>
<dbReference type="Gene3D" id="3.40.50.300">
    <property type="entry name" value="P-loop containing nucleotide triphosphate hydrolases"/>
    <property type="match status" value="1"/>
</dbReference>
<organism evidence="5 6">
    <name type="scientific">Anoxybacillus tengchongensis</name>
    <dbReference type="NCBI Taxonomy" id="576944"/>
    <lineage>
        <taxon>Bacteria</taxon>
        <taxon>Bacillati</taxon>
        <taxon>Bacillota</taxon>
        <taxon>Bacilli</taxon>
        <taxon>Bacillales</taxon>
        <taxon>Anoxybacillaceae</taxon>
        <taxon>Anoxybacillus</taxon>
    </lineage>
</organism>
<evidence type="ECO:0000313" key="6">
    <source>
        <dbReference type="Proteomes" id="UP000523528"/>
    </source>
</evidence>
<dbReference type="PANTHER" id="PTHR43681:SF1">
    <property type="entry name" value="SARCALUMENIN"/>
    <property type="match status" value="1"/>
</dbReference>
<dbReference type="Pfam" id="PF22819">
    <property type="entry name" value="TcaA_5th"/>
    <property type="match status" value="1"/>
</dbReference>
<evidence type="ECO:0000259" key="3">
    <source>
        <dbReference type="Pfam" id="PF00350"/>
    </source>
</evidence>
<dbReference type="Proteomes" id="UP000523528">
    <property type="component" value="Unassembled WGS sequence"/>
</dbReference>
<keyword evidence="6" id="KW-1185">Reference proteome</keyword>
<dbReference type="CDD" id="cd09912">
    <property type="entry name" value="DLP_2"/>
    <property type="match status" value="1"/>
</dbReference>
<dbReference type="AlphaFoldDB" id="A0A7X0DAA1"/>
<gene>
    <name evidence="5" type="ORF">HNQ82_002153</name>
</gene>